<comment type="caution">
    <text evidence="2">The sequence shown here is derived from an EMBL/GenBank/DDBJ whole genome shotgun (WGS) entry which is preliminary data.</text>
</comment>
<feature type="region of interest" description="Disordered" evidence="1">
    <location>
        <begin position="56"/>
        <end position="79"/>
    </location>
</feature>
<proteinExistence type="predicted"/>
<organism evidence="2 3">
    <name type="scientific">Cymbomonas tetramitiformis</name>
    <dbReference type="NCBI Taxonomy" id="36881"/>
    <lineage>
        <taxon>Eukaryota</taxon>
        <taxon>Viridiplantae</taxon>
        <taxon>Chlorophyta</taxon>
        <taxon>Pyramimonadophyceae</taxon>
        <taxon>Pyramimonadales</taxon>
        <taxon>Pyramimonadaceae</taxon>
        <taxon>Cymbomonas</taxon>
    </lineage>
</organism>
<gene>
    <name evidence="2" type="ORF">CYMTET_3948</name>
</gene>
<reference evidence="2 3" key="1">
    <citation type="journal article" date="2015" name="Genome Biol. Evol.">
        <title>Comparative Genomics of a Bacterivorous Green Alga Reveals Evolutionary Causalities and Consequences of Phago-Mixotrophic Mode of Nutrition.</title>
        <authorList>
            <person name="Burns J.A."/>
            <person name="Paasch A."/>
            <person name="Narechania A."/>
            <person name="Kim E."/>
        </authorList>
    </citation>
    <scope>NUCLEOTIDE SEQUENCE [LARGE SCALE GENOMIC DNA]</scope>
    <source>
        <strain evidence="2 3">PLY_AMNH</strain>
    </source>
</reference>
<evidence type="ECO:0000313" key="2">
    <source>
        <dbReference type="EMBL" id="KAK3288583.1"/>
    </source>
</evidence>
<dbReference type="EMBL" id="LGRX02000432">
    <property type="protein sequence ID" value="KAK3288583.1"/>
    <property type="molecule type" value="Genomic_DNA"/>
</dbReference>
<evidence type="ECO:0000313" key="3">
    <source>
        <dbReference type="Proteomes" id="UP001190700"/>
    </source>
</evidence>
<keyword evidence="3" id="KW-1185">Reference proteome</keyword>
<sequence>MADDPASHGASASAASQVQHVPLNVVADGLAAHSASARTVPQAVQYVSPSAMADSSSAAHGCMRHSRMAEAQPPQPSEVPHGCMADGCIAEAQPLQPGEVPHSCMADGCTWHP</sequence>
<name>A0AAE0H2B6_9CHLO</name>
<accession>A0AAE0H2B6</accession>
<protein>
    <submittedName>
        <fullName evidence="2">Uncharacterized protein</fullName>
    </submittedName>
</protein>
<dbReference type="Proteomes" id="UP001190700">
    <property type="component" value="Unassembled WGS sequence"/>
</dbReference>
<dbReference type="AlphaFoldDB" id="A0AAE0H2B6"/>
<evidence type="ECO:0000256" key="1">
    <source>
        <dbReference type="SAM" id="MobiDB-lite"/>
    </source>
</evidence>